<keyword evidence="4 8" id="KW-0812">Transmembrane</keyword>
<keyword evidence="5 8" id="KW-1133">Transmembrane helix</keyword>
<evidence type="ECO:0000256" key="3">
    <source>
        <dbReference type="ARBA" id="ARBA00022475"/>
    </source>
</evidence>
<evidence type="ECO:0000313" key="9">
    <source>
        <dbReference type="EMBL" id="GAX75090.1"/>
    </source>
</evidence>
<feature type="transmembrane region" description="Helical" evidence="8">
    <location>
        <begin position="106"/>
        <end position="124"/>
    </location>
</feature>
<dbReference type="GO" id="GO:0005254">
    <property type="term" value="F:chloride channel activity"/>
    <property type="evidence" value="ECO:0007669"/>
    <property type="project" value="InterPro"/>
</dbReference>
<comment type="caution">
    <text evidence="9">The sequence shown here is derived from an EMBL/GenBank/DDBJ whole genome shotgun (WGS) entry which is preliminary data.</text>
</comment>
<dbReference type="Proteomes" id="UP000232323">
    <property type="component" value="Unassembled WGS sequence"/>
</dbReference>
<evidence type="ECO:0000256" key="5">
    <source>
        <dbReference type="ARBA" id="ARBA00022989"/>
    </source>
</evidence>
<accession>A0A250WX32</accession>
<dbReference type="InterPro" id="IPR044669">
    <property type="entry name" value="YneE/VCCN1/2-like"/>
</dbReference>
<evidence type="ECO:0000256" key="2">
    <source>
        <dbReference type="ARBA" id="ARBA00022448"/>
    </source>
</evidence>
<evidence type="ECO:0000256" key="8">
    <source>
        <dbReference type="SAM" id="Phobius"/>
    </source>
</evidence>
<gene>
    <name evidence="9" type="ORF">CEUSTIGMA_g2534.t1</name>
</gene>
<dbReference type="AlphaFoldDB" id="A0A250WX32"/>
<dbReference type="Pfam" id="PF25539">
    <property type="entry name" value="Bestrophin_2"/>
    <property type="match status" value="1"/>
</dbReference>
<evidence type="ECO:0000313" key="10">
    <source>
        <dbReference type="Proteomes" id="UP000232323"/>
    </source>
</evidence>
<organism evidence="9 10">
    <name type="scientific">Chlamydomonas eustigma</name>
    <dbReference type="NCBI Taxonomy" id="1157962"/>
    <lineage>
        <taxon>Eukaryota</taxon>
        <taxon>Viridiplantae</taxon>
        <taxon>Chlorophyta</taxon>
        <taxon>core chlorophytes</taxon>
        <taxon>Chlorophyceae</taxon>
        <taxon>CS clade</taxon>
        <taxon>Chlamydomonadales</taxon>
        <taxon>Chlamydomonadaceae</taxon>
        <taxon>Chlamydomonas</taxon>
    </lineage>
</organism>
<dbReference type="EMBL" id="BEGY01000010">
    <property type="protein sequence ID" value="GAX75090.1"/>
    <property type="molecule type" value="Genomic_DNA"/>
</dbReference>
<proteinExistence type="predicted"/>
<dbReference type="OrthoDB" id="506538at2759"/>
<dbReference type="PANTHER" id="PTHR33281">
    <property type="entry name" value="UPF0187 PROTEIN YNEE"/>
    <property type="match status" value="1"/>
</dbReference>
<evidence type="ECO:0000256" key="4">
    <source>
        <dbReference type="ARBA" id="ARBA00022692"/>
    </source>
</evidence>
<dbReference type="STRING" id="1157962.A0A250WX32"/>
<evidence type="ECO:0000256" key="1">
    <source>
        <dbReference type="ARBA" id="ARBA00004651"/>
    </source>
</evidence>
<keyword evidence="3" id="KW-1003">Cell membrane</keyword>
<keyword evidence="7 8" id="KW-0472">Membrane</keyword>
<name>A0A250WX32_9CHLO</name>
<feature type="transmembrane region" description="Helical" evidence="8">
    <location>
        <begin position="271"/>
        <end position="303"/>
    </location>
</feature>
<feature type="transmembrane region" description="Helical" evidence="8">
    <location>
        <begin position="70"/>
        <end position="94"/>
    </location>
</feature>
<keyword evidence="6" id="KW-0406">Ion transport</keyword>
<reference evidence="9 10" key="1">
    <citation type="submission" date="2017-08" db="EMBL/GenBank/DDBJ databases">
        <title>Acidophilic green algal genome provides insights into adaptation to an acidic environment.</title>
        <authorList>
            <person name="Hirooka S."/>
            <person name="Hirose Y."/>
            <person name="Kanesaki Y."/>
            <person name="Higuchi S."/>
            <person name="Fujiwara T."/>
            <person name="Onuma R."/>
            <person name="Era A."/>
            <person name="Ohbayashi R."/>
            <person name="Uzuka A."/>
            <person name="Nozaki H."/>
            <person name="Yoshikawa H."/>
            <person name="Miyagishima S.Y."/>
        </authorList>
    </citation>
    <scope>NUCLEOTIDE SEQUENCE [LARGE SCALE GENOMIC DNA]</scope>
    <source>
        <strain evidence="9 10">NIES-2499</strain>
    </source>
</reference>
<dbReference type="GO" id="GO:0005886">
    <property type="term" value="C:plasma membrane"/>
    <property type="evidence" value="ECO:0007669"/>
    <property type="project" value="UniProtKB-SubCell"/>
</dbReference>
<protein>
    <submittedName>
        <fullName evidence="9">Uncharacterized protein</fullName>
    </submittedName>
</protein>
<comment type="subcellular location">
    <subcellularLocation>
        <location evidence="1">Cell membrane</location>
        <topology evidence="1">Multi-pass membrane protein</topology>
    </subcellularLocation>
</comment>
<evidence type="ECO:0000256" key="7">
    <source>
        <dbReference type="ARBA" id="ARBA00023136"/>
    </source>
</evidence>
<evidence type="ECO:0000256" key="6">
    <source>
        <dbReference type="ARBA" id="ARBA00023065"/>
    </source>
</evidence>
<dbReference type="PANTHER" id="PTHR33281:SF19">
    <property type="entry name" value="VOLTAGE-DEPENDENT ANION CHANNEL-FORMING PROTEIN YNEE"/>
    <property type="match status" value="1"/>
</dbReference>
<sequence length="353" mass="40178">MAAALETVNIIQSSLKNEADKHHGPEFFVQSLLASHQKLFEDVVFDEARWDRHRNSWYRYRIEPSIALRVAYGFMWQILLVILASVLVGLYHMYLVPLGLPPSSSSFNNVFIILTFALSLLLVFKTNSSFARWWEGRIIWGQIVNFARNYARMMLQWSAPDKGHVAKAAVRWAAAAPHVLRGYIRQMKDEACKEAAHILLPVEIEYLSKWVNMPGGVASMLSLLISELELEPQQQTFLEDQVSLYVNMAGACERIYRTPIPAAYTRHTSRFLMIFLVSAPILMWQSALWATPVIMAIVAFLLLGTENIGVQIEEPFRVLPLGAICKTIENNLFEMEKQLIAVKQARLNTSVPQ</sequence>
<keyword evidence="10" id="KW-1185">Reference proteome</keyword>
<keyword evidence="2" id="KW-0813">Transport</keyword>